<keyword evidence="2" id="KW-0378">Hydrolase</keyword>
<evidence type="ECO:0000313" key="6">
    <source>
        <dbReference type="EMBL" id="AMJ73281.1"/>
    </source>
</evidence>
<dbReference type="Pfam" id="PF00149">
    <property type="entry name" value="Metallophos"/>
    <property type="match status" value="1"/>
</dbReference>
<dbReference type="GeneID" id="83256898"/>
<dbReference type="AlphaFoldDB" id="A0AAW7YZ79"/>
<dbReference type="InterPro" id="IPR029052">
    <property type="entry name" value="Metallo-depent_PP-like"/>
</dbReference>
<evidence type="ECO:0000256" key="1">
    <source>
        <dbReference type="ARBA" id="ARBA00022723"/>
    </source>
</evidence>
<dbReference type="PANTHER" id="PTHR42988">
    <property type="entry name" value="PHOSPHOHYDROLASE"/>
    <property type="match status" value="1"/>
</dbReference>
<evidence type="ECO:0000256" key="2">
    <source>
        <dbReference type="ARBA" id="ARBA00022801"/>
    </source>
</evidence>
<dbReference type="PANTHER" id="PTHR42988:SF2">
    <property type="entry name" value="CYCLIC NUCLEOTIDE PHOSPHODIESTERASE CBUA0032-RELATED"/>
    <property type="match status" value="1"/>
</dbReference>
<reference evidence="6 8" key="1">
    <citation type="submission" date="2015-12" db="EMBL/GenBank/DDBJ databases">
        <title>Intraspecies pangenome expansion in the marine bacterium Alteromonas.</title>
        <authorList>
            <person name="Lopez-Perez M."/>
            <person name="Rodriguez-Valera F."/>
        </authorList>
    </citation>
    <scope>NUCLEOTIDE SEQUENCE [LARGE SCALE GENOMIC DNA]</scope>
    <source>
        <strain evidence="6 8">LMG 21861</strain>
    </source>
</reference>
<dbReference type="GO" id="GO:0046872">
    <property type="term" value="F:metal ion binding"/>
    <property type="evidence" value="ECO:0007669"/>
    <property type="project" value="UniProtKB-KW"/>
</dbReference>
<evidence type="ECO:0000313" key="9">
    <source>
        <dbReference type="Proteomes" id="UP001170717"/>
    </source>
</evidence>
<evidence type="ECO:0000256" key="4">
    <source>
        <dbReference type="ARBA" id="ARBA00025742"/>
    </source>
</evidence>
<evidence type="ECO:0000313" key="7">
    <source>
        <dbReference type="EMBL" id="MDO6576519.1"/>
    </source>
</evidence>
<reference evidence="7" key="2">
    <citation type="submission" date="2023-07" db="EMBL/GenBank/DDBJ databases">
        <title>Genome content predicts the carbon catabolic preferences of heterotrophic bacteria.</title>
        <authorList>
            <person name="Gralka M."/>
        </authorList>
    </citation>
    <scope>NUCLEOTIDE SEQUENCE</scope>
    <source>
        <strain evidence="7">F2M12</strain>
    </source>
</reference>
<protein>
    <submittedName>
        <fullName evidence="7">Metallophosphoesterase</fullName>
    </submittedName>
</protein>
<feature type="domain" description="Calcineurin-like phosphoesterase" evidence="5">
    <location>
        <begin position="3"/>
        <end position="192"/>
    </location>
</feature>
<evidence type="ECO:0000259" key="5">
    <source>
        <dbReference type="Pfam" id="PF00149"/>
    </source>
</evidence>
<sequence>MSTLLHISDCHLFGDTTRQGYGAINPYQSLKQILIEAFEHSANISSIIVTGDISGDDSLASYQHFTALMEDYAKAPVYVIAGNHDNNLHFDTLSAHHLVAGAPVELGDWQIHGLDTRFEGARGQVDIHELKVIGKQVSEHSHRHHLLAMHHHASPSKSWMDKHDLANAGEFLNWVEEGIPLVAIIHGHVHSPLRYTLGTNNKVPVMGCPASCWQWEMAPEFALSDEQPGYQLIRLHDDGTLTCDIKRTKTI</sequence>
<evidence type="ECO:0000313" key="8">
    <source>
        <dbReference type="Proteomes" id="UP000056750"/>
    </source>
</evidence>
<dbReference type="EMBL" id="CP013926">
    <property type="protein sequence ID" value="AMJ73281.1"/>
    <property type="molecule type" value="Genomic_DNA"/>
</dbReference>
<dbReference type="EMBL" id="JAUOQI010000002">
    <property type="protein sequence ID" value="MDO6576519.1"/>
    <property type="molecule type" value="Genomic_DNA"/>
</dbReference>
<proteinExistence type="inferred from homology"/>
<dbReference type="SUPFAM" id="SSF56300">
    <property type="entry name" value="Metallo-dependent phosphatases"/>
    <property type="match status" value="1"/>
</dbReference>
<gene>
    <name evidence="6" type="ORF">AVL57_04410</name>
    <name evidence="7" type="ORF">Q4527_03915</name>
</gene>
<dbReference type="Gene3D" id="3.60.21.10">
    <property type="match status" value="1"/>
</dbReference>
<keyword evidence="3" id="KW-0408">Iron</keyword>
<keyword evidence="1" id="KW-0479">Metal-binding</keyword>
<keyword evidence="8" id="KW-1185">Reference proteome</keyword>
<dbReference type="InterPro" id="IPR050884">
    <property type="entry name" value="CNP_phosphodiesterase-III"/>
</dbReference>
<dbReference type="InterPro" id="IPR004843">
    <property type="entry name" value="Calcineurin-like_PHP"/>
</dbReference>
<dbReference type="KEGG" id="asq:AVL57_04410"/>
<comment type="similarity">
    <text evidence="4">Belongs to the cyclic nucleotide phosphodiesterase class-III family.</text>
</comment>
<dbReference type="Proteomes" id="UP000056750">
    <property type="component" value="Chromosome"/>
</dbReference>
<dbReference type="RefSeq" id="WP_057793982.1">
    <property type="nucleotide sequence ID" value="NZ_CAXIBE010000154.1"/>
</dbReference>
<evidence type="ECO:0000256" key="3">
    <source>
        <dbReference type="ARBA" id="ARBA00023004"/>
    </source>
</evidence>
<name>A0AAW7YZ79_9ALTE</name>
<accession>A0AAW7YZ79</accession>
<organism evidence="7 9">
    <name type="scientific">Alteromonas stellipolaris</name>
    <dbReference type="NCBI Taxonomy" id="233316"/>
    <lineage>
        <taxon>Bacteria</taxon>
        <taxon>Pseudomonadati</taxon>
        <taxon>Pseudomonadota</taxon>
        <taxon>Gammaproteobacteria</taxon>
        <taxon>Alteromonadales</taxon>
        <taxon>Alteromonadaceae</taxon>
        <taxon>Alteromonas/Salinimonas group</taxon>
        <taxon>Alteromonas</taxon>
    </lineage>
</organism>
<dbReference type="GO" id="GO:0016787">
    <property type="term" value="F:hydrolase activity"/>
    <property type="evidence" value="ECO:0007669"/>
    <property type="project" value="UniProtKB-KW"/>
</dbReference>
<dbReference type="Proteomes" id="UP001170717">
    <property type="component" value="Unassembled WGS sequence"/>
</dbReference>